<gene>
    <name evidence="2" type="ORF">GCM10009839_46580</name>
</gene>
<name>A0ABN2UML2_9ACTN</name>
<evidence type="ECO:0000256" key="1">
    <source>
        <dbReference type="SAM" id="MobiDB-lite"/>
    </source>
</evidence>
<accession>A0ABN2UML2</accession>
<keyword evidence="3" id="KW-1185">Reference proteome</keyword>
<evidence type="ECO:0000313" key="2">
    <source>
        <dbReference type="EMBL" id="GAA2039335.1"/>
    </source>
</evidence>
<dbReference type="EMBL" id="BAAAQN010000028">
    <property type="protein sequence ID" value="GAA2039335.1"/>
    <property type="molecule type" value="Genomic_DNA"/>
</dbReference>
<protein>
    <submittedName>
        <fullName evidence="2">Uncharacterized protein</fullName>
    </submittedName>
</protein>
<feature type="compositionally biased region" description="Basic and acidic residues" evidence="1">
    <location>
        <begin position="51"/>
        <end position="60"/>
    </location>
</feature>
<proteinExistence type="predicted"/>
<reference evidence="2 3" key="1">
    <citation type="journal article" date="2019" name="Int. J. Syst. Evol. Microbiol.">
        <title>The Global Catalogue of Microorganisms (GCM) 10K type strain sequencing project: providing services to taxonomists for standard genome sequencing and annotation.</title>
        <authorList>
            <consortium name="The Broad Institute Genomics Platform"/>
            <consortium name="The Broad Institute Genome Sequencing Center for Infectious Disease"/>
            <person name="Wu L."/>
            <person name="Ma J."/>
        </authorList>
    </citation>
    <scope>NUCLEOTIDE SEQUENCE [LARGE SCALE GENOMIC DNA]</scope>
    <source>
        <strain evidence="2 3">JCM 16014</strain>
    </source>
</reference>
<dbReference type="RefSeq" id="WP_344667761.1">
    <property type="nucleotide sequence ID" value="NZ_BAAAQN010000028.1"/>
</dbReference>
<comment type="caution">
    <text evidence="2">The sequence shown here is derived from an EMBL/GenBank/DDBJ whole genome shotgun (WGS) entry which is preliminary data.</text>
</comment>
<feature type="region of interest" description="Disordered" evidence="1">
    <location>
        <begin position="1"/>
        <end position="69"/>
    </location>
</feature>
<evidence type="ECO:0000313" key="3">
    <source>
        <dbReference type="Proteomes" id="UP001500751"/>
    </source>
</evidence>
<dbReference type="Proteomes" id="UP001500751">
    <property type="component" value="Unassembled WGS sequence"/>
</dbReference>
<feature type="compositionally biased region" description="Polar residues" evidence="1">
    <location>
        <begin position="1"/>
        <end position="22"/>
    </location>
</feature>
<sequence length="272" mass="29550">MTELTHNSPNNHSESNIENTTDSPEKNTPAKRKQRVRGCGVPATAWFTPHPDNHAHDPATDHSSASAGTQEWAVPEIVRQFTAIGQHYSIIRIPAPSYFTNPIRKASITGHHRTTEAGIPALDSVVSHRAGLDLVALLAIDREDRGDTTGFGIRDWSPMDGRTSLETLIAGAKRMLADGGILAVRLPRPTPGSGFRDDTGAAIASARRSGLSYLQHIALIDSYIDHEGITPALPQTDLDAYWSARAQGIPIHARSHSDLLIFRKPEKDDTLA</sequence>
<organism evidence="2 3">
    <name type="scientific">Catenulispora yoronensis</name>
    <dbReference type="NCBI Taxonomy" id="450799"/>
    <lineage>
        <taxon>Bacteria</taxon>
        <taxon>Bacillati</taxon>
        <taxon>Actinomycetota</taxon>
        <taxon>Actinomycetes</taxon>
        <taxon>Catenulisporales</taxon>
        <taxon>Catenulisporaceae</taxon>
        <taxon>Catenulispora</taxon>
    </lineage>
</organism>